<keyword evidence="1" id="KW-1133">Transmembrane helix</keyword>
<dbReference type="AlphaFoldDB" id="A0A3A4JS23"/>
<proteinExistence type="predicted"/>
<evidence type="ECO:0000313" key="3">
    <source>
        <dbReference type="Proteomes" id="UP000266677"/>
    </source>
</evidence>
<dbReference type="OrthoDB" id="428263at2"/>
<protein>
    <submittedName>
        <fullName evidence="2">DUF1772 domain-containing protein</fullName>
    </submittedName>
</protein>
<dbReference type="InterPro" id="IPR013901">
    <property type="entry name" value="Anthrone_oxy"/>
</dbReference>
<feature type="transmembrane region" description="Helical" evidence="1">
    <location>
        <begin position="86"/>
        <end position="105"/>
    </location>
</feature>
<name>A0A3A4JS23_9NOCA</name>
<reference evidence="2 3" key="1">
    <citation type="submission" date="2018-09" db="EMBL/GenBank/DDBJ databases">
        <title>YIM PH21274 draft genome.</title>
        <authorList>
            <person name="Miao C."/>
        </authorList>
    </citation>
    <scope>NUCLEOTIDE SEQUENCE [LARGE SCALE GENOMIC DNA]</scope>
    <source>
        <strain evidence="2 3">YIM PH 21724</strain>
    </source>
</reference>
<sequence>MKAARSLSLIAAAITTGLMAGLFAAFAYSVMPGLRRSSDRAFVEAMQNINVAILNPVFMTLFMGGLAAAGVAVLTHWRSADRTLRYWLVAGFVCYLVMFLVTSGVNVPLNDKLAAAGDPAAIADIAGVRRDFEDPWVRWNIVRAVANVGALTCFVLALLRAGRAEAPQPVSSRRAEVGV</sequence>
<dbReference type="Proteomes" id="UP000266677">
    <property type="component" value="Unassembled WGS sequence"/>
</dbReference>
<comment type="caution">
    <text evidence="2">The sequence shown here is derived from an EMBL/GenBank/DDBJ whole genome shotgun (WGS) entry which is preliminary data.</text>
</comment>
<keyword evidence="1" id="KW-0472">Membrane</keyword>
<keyword evidence="1" id="KW-0812">Transmembrane</keyword>
<organism evidence="2 3">
    <name type="scientific">Nocardia panacis</name>
    <dbReference type="NCBI Taxonomy" id="2340916"/>
    <lineage>
        <taxon>Bacteria</taxon>
        <taxon>Bacillati</taxon>
        <taxon>Actinomycetota</taxon>
        <taxon>Actinomycetes</taxon>
        <taxon>Mycobacteriales</taxon>
        <taxon>Nocardiaceae</taxon>
        <taxon>Nocardia</taxon>
    </lineage>
</organism>
<dbReference type="EMBL" id="QZFU01000029">
    <property type="protein sequence ID" value="RJO72379.1"/>
    <property type="molecule type" value="Genomic_DNA"/>
</dbReference>
<gene>
    <name evidence="2" type="ORF">D5S18_23420</name>
</gene>
<feature type="transmembrane region" description="Helical" evidence="1">
    <location>
        <begin position="141"/>
        <end position="159"/>
    </location>
</feature>
<dbReference type="Pfam" id="PF08592">
    <property type="entry name" value="Anthrone_oxy"/>
    <property type="match status" value="1"/>
</dbReference>
<evidence type="ECO:0000256" key="1">
    <source>
        <dbReference type="SAM" id="Phobius"/>
    </source>
</evidence>
<accession>A0A3A4JS23</accession>
<feature type="transmembrane region" description="Helical" evidence="1">
    <location>
        <begin position="51"/>
        <end position="74"/>
    </location>
</feature>
<evidence type="ECO:0000313" key="2">
    <source>
        <dbReference type="EMBL" id="RJO72379.1"/>
    </source>
</evidence>
<keyword evidence="3" id="KW-1185">Reference proteome</keyword>